<organism evidence="1 3">
    <name type="scientific">Medicago truncatula</name>
    <name type="common">Barrel medic</name>
    <name type="synonym">Medicago tribuloides</name>
    <dbReference type="NCBI Taxonomy" id="3880"/>
    <lineage>
        <taxon>Eukaryota</taxon>
        <taxon>Viridiplantae</taxon>
        <taxon>Streptophyta</taxon>
        <taxon>Embryophyta</taxon>
        <taxon>Tracheophyta</taxon>
        <taxon>Spermatophyta</taxon>
        <taxon>Magnoliopsida</taxon>
        <taxon>eudicotyledons</taxon>
        <taxon>Gunneridae</taxon>
        <taxon>Pentapetalae</taxon>
        <taxon>rosids</taxon>
        <taxon>fabids</taxon>
        <taxon>Fabales</taxon>
        <taxon>Fabaceae</taxon>
        <taxon>Papilionoideae</taxon>
        <taxon>50 kb inversion clade</taxon>
        <taxon>NPAAA clade</taxon>
        <taxon>Hologalegina</taxon>
        <taxon>IRL clade</taxon>
        <taxon>Trifolieae</taxon>
        <taxon>Medicago</taxon>
    </lineage>
</organism>
<reference evidence="1 3" key="1">
    <citation type="journal article" date="2011" name="Nature">
        <title>The Medicago genome provides insight into the evolution of rhizobial symbioses.</title>
        <authorList>
            <person name="Young N.D."/>
            <person name="Debelle F."/>
            <person name="Oldroyd G.E."/>
            <person name="Geurts R."/>
            <person name="Cannon S.B."/>
            <person name="Udvardi M.K."/>
            <person name="Benedito V.A."/>
            <person name="Mayer K.F."/>
            <person name="Gouzy J."/>
            <person name="Schoof H."/>
            <person name="Van de Peer Y."/>
            <person name="Proost S."/>
            <person name="Cook D.R."/>
            <person name="Meyers B.C."/>
            <person name="Spannagl M."/>
            <person name="Cheung F."/>
            <person name="De Mita S."/>
            <person name="Krishnakumar V."/>
            <person name="Gundlach H."/>
            <person name="Zhou S."/>
            <person name="Mudge J."/>
            <person name="Bharti A.K."/>
            <person name="Murray J.D."/>
            <person name="Naoumkina M.A."/>
            <person name="Rosen B."/>
            <person name="Silverstein K.A."/>
            <person name="Tang H."/>
            <person name="Rombauts S."/>
            <person name="Zhao P.X."/>
            <person name="Zhou P."/>
            <person name="Barbe V."/>
            <person name="Bardou P."/>
            <person name="Bechner M."/>
            <person name="Bellec A."/>
            <person name="Berger A."/>
            <person name="Berges H."/>
            <person name="Bidwell S."/>
            <person name="Bisseling T."/>
            <person name="Choisne N."/>
            <person name="Couloux A."/>
            <person name="Denny R."/>
            <person name="Deshpande S."/>
            <person name="Dai X."/>
            <person name="Doyle J.J."/>
            <person name="Dudez A.M."/>
            <person name="Farmer A.D."/>
            <person name="Fouteau S."/>
            <person name="Franken C."/>
            <person name="Gibelin C."/>
            <person name="Gish J."/>
            <person name="Goldstein S."/>
            <person name="Gonzalez A.J."/>
            <person name="Green P.J."/>
            <person name="Hallab A."/>
            <person name="Hartog M."/>
            <person name="Hua A."/>
            <person name="Humphray S.J."/>
            <person name="Jeong D.H."/>
            <person name="Jing Y."/>
            <person name="Jocker A."/>
            <person name="Kenton S.M."/>
            <person name="Kim D.J."/>
            <person name="Klee K."/>
            <person name="Lai H."/>
            <person name="Lang C."/>
            <person name="Lin S."/>
            <person name="Macmil S.L."/>
            <person name="Magdelenat G."/>
            <person name="Matthews L."/>
            <person name="McCorrison J."/>
            <person name="Monaghan E.L."/>
            <person name="Mun J.H."/>
            <person name="Najar F.Z."/>
            <person name="Nicholson C."/>
            <person name="Noirot C."/>
            <person name="O'Bleness M."/>
            <person name="Paule C.R."/>
            <person name="Poulain J."/>
            <person name="Prion F."/>
            <person name="Qin B."/>
            <person name="Qu C."/>
            <person name="Retzel E.F."/>
            <person name="Riddle C."/>
            <person name="Sallet E."/>
            <person name="Samain S."/>
            <person name="Samson N."/>
            <person name="Sanders I."/>
            <person name="Saurat O."/>
            <person name="Scarpelli C."/>
            <person name="Schiex T."/>
            <person name="Segurens B."/>
            <person name="Severin A.J."/>
            <person name="Sherrier D.J."/>
            <person name="Shi R."/>
            <person name="Sims S."/>
            <person name="Singer S.R."/>
            <person name="Sinharoy S."/>
            <person name="Sterck L."/>
            <person name="Viollet A."/>
            <person name="Wang B.B."/>
            <person name="Wang K."/>
            <person name="Wang M."/>
            <person name="Wang X."/>
            <person name="Warfsmann J."/>
            <person name="Weissenbach J."/>
            <person name="White D.D."/>
            <person name="White J.D."/>
            <person name="Wiley G.B."/>
            <person name="Wincker P."/>
            <person name="Xing Y."/>
            <person name="Yang L."/>
            <person name="Yao Z."/>
            <person name="Ying F."/>
            <person name="Zhai J."/>
            <person name="Zhou L."/>
            <person name="Zuber A."/>
            <person name="Denarie J."/>
            <person name="Dixon R.A."/>
            <person name="May G.D."/>
            <person name="Schwartz D.C."/>
            <person name="Rogers J."/>
            <person name="Quetier F."/>
            <person name="Town C.D."/>
            <person name="Roe B.A."/>
        </authorList>
    </citation>
    <scope>NUCLEOTIDE SEQUENCE [LARGE SCALE GENOMIC DNA]</scope>
    <source>
        <strain evidence="1">A17</strain>
        <strain evidence="2 3">cv. Jemalong A17</strain>
    </source>
</reference>
<gene>
    <name evidence="1" type="ordered locus">MTR_2g013535</name>
</gene>
<reference evidence="2" key="3">
    <citation type="submission" date="2015-04" db="UniProtKB">
        <authorList>
            <consortium name="EnsemblPlants"/>
        </authorList>
    </citation>
    <scope>IDENTIFICATION</scope>
    <source>
        <strain evidence="2">cv. Jemalong A17</strain>
    </source>
</reference>
<evidence type="ECO:0000313" key="2">
    <source>
        <dbReference type="EnsemblPlants" id="KEH36542"/>
    </source>
</evidence>
<accession>A0A072V3X7</accession>
<evidence type="ECO:0000313" key="3">
    <source>
        <dbReference type="Proteomes" id="UP000002051"/>
    </source>
</evidence>
<protein>
    <submittedName>
        <fullName evidence="1 2">Uncharacterized protein</fullName>
    </submittedName>
</protein>
<name>A0A072V3X7_MEDTR</name>
<dbReference type="EMBL" id="CM001218">
    <property type="protein sequence ID" value="KEH36542.1"/>
    <property type="molecule type" value="Genomic_DNA"/>
</dbReference>
<evidence type="ECO:0000313" key="1">
    <source>
        <dbReference type="EMBL" id="KEH36542.1"/>
    </source>
</evidence>
<dbReference type="HOGENOM" id="CLU_1505638_0_0_1"/>
<reference evidence="1 3" key="2">
    <citation type="journal article" date="2014" name="BMC Genomics">
        <title>An improved genome release (version Mt4.0) for the model legume Medicago truncatula.</title>
        <authorList>
            <person name="Tang H."/>
            <person name="Krishnakumar V."/>
            <person name="Bidwell S."/>
            <person name="Rosen B."/>
            <person name="Chan A."/>
            <person name="Zhou S."/>
            <person name="Gentzbittel L."/>
            <person name="Childs K.L."/>
            <person name="Yandell M."/>
            <person name="Gundlach H."/>
            <person name="Mayer K.F."/>
            <person name="Schwartz D.C."/>
            <person name="Town C.D."/>
        </authorList>
    </citation>
    <scope>GENOME REANNOTATION</scope>
    <source>
        <strain evidence="1">A17</strain>
        <strain evidence="2 3">cv. Jemalong A17</strain>
    </source>
</reference>
<dbReference type="EnsemblPlants" id="KEH36542">
    <property type="protein sequence ID" value="KEH36542"/>
    <property type="gene ID" value="MTR_2g013535"/>
</dbReference>
<keyword evidence="3" id="KW-1185">Reference proteome</keyword>
<sequence>MTQQKGMRMDQNTPPHLRLIRKDHYTLLFIFFKNLEHSYSLITSRLHHHNRKSPPFSPSPTPLTYSHTPASSPQFSFFISAQHRNSGTATLYSHMLSNATVSTDYAPKTYGHRFIVISAANGNQFMTSGNQSSLLHHYELSQTNGNQSSLAHPYDLSAASGKQFSVTKLLMLSTKITHH</sequence>
<proteinExistence type="predicted"/>
<dbReference type="Proteomes" id="UP000002051">
    <property type="component" value="Chromosome 2"/>
</dbReference>
<dbReference type="AlphaFoldDB" id="A0A072V3X7"/>